<dbReference type="EMBL" id="MFGX01000048">
    <property type="protein sequence ID" value="OGF55773.1"/>
    <property type="molecule type" value="Genomic_DNA"/>
</dbReference>
<feature type="transmembrane region" description="Helical" evidence="5">
    <location>
        <begin position="36"/>
        <end position="55"/>
    </location>
</feature>
<evidence type="ECO:0000313" key="6">
    <source>
        <dbReference type="EMBL" id="OGF55773.1"/>
    </source>
</evidence>
<accession>A0A1F5UX83</accession>
<feature type="non-terminal residue" evidence="6">
    <location>
        <position position="1"/>
    </location>
</feature>
<dbReference type="InterPro" id="IPR001694">
    <property type="entry name" value="NADH_UbQ_OxRdtase_su1/FPO"/>
</dbReference>
<proteinExistence type="predicted"/>
<dbReference type="AlphaFoldDB" id="A0A1F5UX83"/>
<protein>
    <submittedName>
        <fullName evidence="6">Formate hydrogenlyase</fullName>
    </submittedName>
</protein>
<dbReference type="Proteomes" id="UP000179157">
    <property type="component" value="Unassembled WGS sequence"/>
</dbReference>
<dbReference type="PANTHER" id="PTHR43359:SF1">
    <property type="entry name" value="FORMATE HYDROGENLYASE SUBUNIT 4-RELATED"/>
    <property type="match status" value="1"/>
</dbReference>
<evidence type="ECO:0000256" key="3">
    <source>
        <dbReference type="ARBA" id="ARBA00022989"/>
    </source>
</evidence>
<feature type="transmembrane region" description="Helical" evidence="5">
    <location>
        <begin position="157"/>
        <end position="181"/>
    </location>
</feature>
<evidence type="ECO:0000256" key="2">
    <source>
        <dbReference type="ARBA" id="ARBA00022692"/>
    </source>
</evidence>
<evidence type="ECO:0000313" key="7">
    <source>
        <dbReference type="Proteomes" id="UP000179157"/>
    </source>
</evidence>
<feature type="transmembrane region" description="Helical" evidence="5">
    <location>
        <begin position="135"/>
        <end position="151"/>
    </location>
</feature>
<organism evidence="6 7">
    <name type="scientific">Fraserbacteria sp. (strain RBG_16_55_9)</name>
    <dbReference type="NCBI Taxonomy" id="1817864"/>
    <lineage>
        <taxon>Bacteria</taxon>
        <taxon>Candidatus Fraseribacteriota</taxon>
    </lineage>
</organism>
<evidence type="ECO:0000256" key="1">
    <source>
        <dbReference type="ARBA" id="ARBA00004141"/>
    </source>
</evidence>
<dbReference type="InterPro" id="IPR052561">
    <property type="entry name" value="ComplexI_Subunit1"/>
</dbReference>
<evidence type="ECO:0000256" key="4">
    <source>
        <dbReference type="ARBA" id="ARBA00023136"/>
    </source>
</evidence>
<keyword evidence="6" id="KW-0456">Lyase</keyword>
<gene>
    <name evidence="6" type="ORF">A2Z21_03810</name>
</gene>
<dbReference type="PANTHER" id="PTHR43359">
    <property type="entry name" value="FORMATE HYDROGENLYASE SUBUNIT 4"/>
    <property type="match status" value="1"/>
</dbReference>
<comment type="subcellular location">
    <subcellularLocation>
        <location evidence="1">Membrane</location>
        <topology evidence="1">Multi-pass membrane protein</topology>
    </subcellularLocation>
</comment>
<feature type="transmembrane region" description="Helical" evidence="5">
    <location>
        <begin position="6"/>
        <end position="24"/>
    </location>
</feature>
<dbReference type="GO" id="GO:0005886">
    <property type="term" value="C:plasma membrane"/>
    <property type="evidence" value="ECO:0007669"/>
    <property type="project" value="TreeGrafter"/>
</dbReference>
<evidence type="ECO:0000256" key="5">
    <source>
        <dbReference type="SAM" id="Phobius"/>
    </source>
</evidence>
<name>A0A1F5UX83_FRAXR</name>
<keyword evidence="4 5" id="KW-0472">Membrane</keyword>
<dbReference type="GO" id="GO:0016829">
    <property type="term" value="F:lyase activity"/>
    <property type="evidence" value="ECO:0007669"/>
    <property type="project" value="UniProtKB-KW"/>
</dbReference>
<dbReference type="STRING" id="1817864.A2Z21_03810"/>
<keyword evidence="3 5" id="KW-1133">Transmembrane helix</keyword>
<keyword evidence="2 5" id="KW-0812">Transmembrane</keyword>
<reference evidence="6 7" key="1">
    <citation type="journal article" date="2016" name="Nat. Commun.">
        <title>Thousands of microbial genomes shed light on interconnected biogeochemical processes in an aquifer system.</title>
        <authorList>
            <person name="Anantharaman K."/>
            <person name="Brown C.T."/>
            <person name="Hug L.A."/>
            <person name="Sharon I."/>
            <person name="Castelle C.J."/>
            <person name="Probst A.J."/>
            <person name="Thomas B.C."/>
            <person name="Singh A."/>
            <person name="Wilkins M.J."/>
            <person name="Karaoz U."/>
            <person name="Brodie E.L."/>
            <person name="Williams K.H."/>
            <person name="Hubbard S.S."/>
            <person name="Banfield J.F."/>
        </authorList>
    </citation>
    <scope>NUCLEOTIDE SEQUENCE [LARGE SCALE GENOMIC DNA]</scope>
    <source>
        <strain evidence="7">RBG_16_55_9</strain>
    </source>
</reference>
<sequence length="222" mass="23713">DAIAIIYMLALARFFTALAGLDTASAFGGLGSSREMSLAAIVEPAMMLAIFTVAVTAGSTSLGAITERTGAWDPLAPSHIFAFISLFIVALAETGRIPVDNPATHLELTMVHEAMILEYSGRHLALMEWSSSMKLLLFLTLLANVFFPWGIATELSYANIVLGLGVYLLKVFILATAVALVECTTAKLRLFRVPDLLAASFVLSLIALVLYFLLGGESRAAL</sequence>
<dbReference type="Pfam" id="PF00146">
    <property type="entry name" value="NADHdh"/>
    <property type="match status" value="1"/>
</dbReference>
<comment type="caution">
    <text evidence="6">The sequence shown here is derived from an EMBL/GenBank/DDBJ whole genome shotgun (WGS) entry which is preliminary data.</text>
</comment>
<feature type="transmembrane region" description="Helical" evidence="5">
    <location>
        <begin position="193"/>
        <end position="214"/>
    </location>
</feature>
<feature type="transmembrane region" description="Helical" evidence="5">
    <location>
        <begin position="75"/>
        <end position="92"/>
    </location>
</feature>